<feature type="binding site" evidence="5">
    <location>
        <position position="222"/>
    </location>
    <ligand>
        <name>Zn(2+)</name>
        <dbReference type="ChEBI" id="CHEBI:29105"/>
    </ligand>
</feature>
<feature type="transmembrane region" description="Helical" evidence="6">
    <location>
        <begin position="67"/>
        <end position="86"/>
    </location>
</feature>
<feature type="binding site" evidence="5">
    <location>
        <position position="226"/>
    </location>
    <ligand>
        <name>Zn(2+)</name>
        <dbReference type="ChEBI" id="CHEBI:29105"/>
    </ligand>
</feature>
<evidence type="ECO:0000313" key="8">
    <source>
        <dbReference type="Proteomes" id="UP000626109"/>
    </source>
</evidence>
<evidence type="ECO:0008006" key="9">
    <source>
        <dbReference type="Google" id="ProtNLM"/>
    </source>
</evidence>
<dbReference type="Pfam" id="PF03006">
    <property type="entry name" value="HlyIII"/>
    <property type="match status" value="1"/>
</dbReference>
<feature type="non-terminal residue" evidence="7">
    <location>
        <position position="1"/>
    </location>
</feature>
<comment type="caution">
    <text evidence="7">The sequence shown here is derived from an EMBL/GenBank/DDBJ whole genome shotgun (WGS) entry which is preliminary data.</text>
</comment>
<evidence type="ECO:0000256" key="2">
    <source>
        <dbReference type="ARBA" id="ARBA00022692"/>
    </source>
</evidence>
<feature type="binding site" evidence="5">
    <location>
        <position position="87"/>
    </location>
    <ligand>
        <name>Zn(2+)</name>
        <dbReference type="ChEBI" id="CHEBI:29105"/>
    </ligand>
</feature>
<name>A0A813IWM9_POLGL</name>
<dbReference type="PANTHER" id="PTHR20855">
    <property type="entry name" value="ADIPOR/PROGESTIN RECEPTOR-RELATED"/>
    <property type="match status" value="1"/>
</dbReference>
<dbReference type="InterPro" id="IPR004254">
    <property type="entry name" value="AdipoR/HlyIII-related"/>
</dbReference>
<feature type="transmembrane region" description="Helical" evidence="6">
    <location>
        <begin position="163"/>
        <end position="184"/>
    </location>
</feature>
<comment type="subcellular location">
    <subcellularLocation>
        <location evidence="1">Membrane</location>
        <topology evidence="1">Multi-pass membrane protein</topology>
    </subcellularLocation>
</comment>
<evidence type="ECO:0000256" key="5">
    <source>
        <dbReference type="PIRSR" id="PIRSR604254-1"/>
    </source>
</evidence>
<evidence type="ECO:0000256" key="6">
    <source>
        <dbReference type="SAM" id="Phobius"/>
    </source>
</evidence>
<feature type="transmembrane region" description="Helical" evidence="6">
    <location>
        <begin position="196"/>
        <end position="214"/>
    </location>
</feature>
<dbReference type="GO" id="GO:0016020">
    <property type="term" value="C:membrane"/>
    <property type="evidence" value="ECO:0007669"/>
    <property type="project" value="UniProtKB-SubCell"/>
</dbReference>
<keyword evidence="5" id="KW-0479">Metal-binding</keyword>
<dbReference type="PANTHER" id="PTHR20855:SF3">
    <property type="entry name" value="LD03007P"/>
    <property type="match status" value="1"/>
</dbReference>
<organism evidence="7 8">
    <name type="scientific">Polarella glacialis</name>
    <name type="common">Dinoflagellate</name>
    <dbReference type="NCBI Taxonomy" id="89957"/>
    <lineage>
        <taxon>Eukaryota</taxon>
        <taxon>Sar</taxon>
        <taxon>Alveolata</taxon>
        <taxon>Dinophyceae</taxon>
        <taxon>Suessiales</taxon>
        <taxon>Suessiaceae</taxon>
        <taxon>Polarella</taxon>
    </lineage>
</organism>
<keyword evidence="4 6" id="KW-0472">Membrane</keyword>
<reference evidence="7" key="1">
    <citation type="submission" date="2021-02" db="EMBL/GenBank/DDBJ databases">
        <authorList>
            <person name="Dougan E. K."/>
            <person name="Rhodes N."/>
            <person name="Thang M."/>
            <person name="Chan C."/>
        </authorList>
    </citation>
    <scope>NUCLEOTIDE SEQUENCE</scope>
</reference>
<gene>
    <name evidence="7" type="ORF">PGLA2088_LOCUS12663</name>
</gene>
<evidence type="ECO:0000256" key="3">
    <source>
        <dbReference type="ARBA" id="ARBA00022989"/>
    </source>
</evidence>
<keyword evidence="5" id="KW-0862">Zinc</keyword>
<feature type="transmembrane region" description="Helical" evidence="6">
    <location>
        <begin position="135"/>
        <end position="157"/>
    </location>
</feature>
<dbReference type="EMBL" id="CAJNNW010014983">
    <property type="protein sequence ID" value="CAE8657179.1"/>
    <property type="molecule type" value="Genomic_DNA"/>
</dbReference>
<dbReference type="GO" id="GO:0046872">
    <property type="term" value="F:metal ion binding"/>
    <property type="evidence" value="ECO:0007669"/>
    <property type="project" value="UniProtKB-KW"/>
</dbReference>
<feature type="transmembrane region" description="Helical" evidence="6">
    <location>
        <begin position="220"/>
        <end position="241"/>
    </location>
</feature>
<protein>
    <recommendedName>
        <fullName evidence="9">Post-GPI attachment to proteins factor 3</fullName>
    </recommendedName>
</protein>
<evidence type="ECO:0000256" key="4">
    <source>
        <dbReference type="ARBA" id="ARBA00023136"/>
    </source>
</evidence>
<dbReference type="Proteomes" id="UP000626109">
    <property type="component" value="Unassembled WGS sequence"/>
</dbReference>
<keyword evidence="2 6" id="KW-0812">Transmembrane</keyword>
<dbReference type="AlphaFoldDB" id="A0A813IWM9"/>
<sequence length="270" mass="30354">GMRLIKQALAERAVLGYPLCTVHFEGNFVLVEVMNSLTHGVCALVCLEAWRRLNGLIVRLCHFESRIAVTIYIGSMMAMFTGSTLYHSMFAVTDLSWFFRMIDHCAIYFLIAGTYTPILVMGCRNIETMDVDPFARILVFIYWSIVIIGIIMEHFFAHANPAWYSKFILSMYVVLGFGGVPYIASCQLVQDASVMMWIELGGLMYVIGIVFFLLDKRYPAMHVVWHIFVAIAAFLHFVAVLREPTRSCTGTSLWGTGPFSDVPLDGSLGS</sequence>
<evidence type="ECO:0000313" key="7">
    <source>
        <dbReference type="EMBL" id="CAE8657179.1"/>
    </source>
</evidence>
<evidence type="ECO:0000256" key="1">
    <source>
        <dbReference type="ARBA" id="ARBA00004141"/>
    </source>
</evidence>
<feature type="transmembrane region" description="Helical" evidence="6">
    <location>
        <begin position="106"/>
        <end position="123"/>
    </location>
</feature>
<proteinExistence type="predicted"/>
<accession>A0A813IWM9</accession>
<keyword evidence="3 6" id="KW-1133">Transmembrane helix</keyword>